<name>A0ABX1R0Z1_9ALTE</name>
<dbReference type="EMBL" id="JAATNW010000002">
    <property type="protein sequence ID" value="NMH59121.1"/>
    <property type="molecule type" value="Genomic_DNA"/>
</dbReference>
<dbReference type="RefSeq" id="WP_169209693.1">
    <property type="nucleotide sequence ID" value="NZ_JAATNW010000002.1"/>
</dbReference>
<protein>
    <submittedName>
        <fullName evidence="1">Uncharacterized protein</fullName>
    </submittedName>
</protein>
<sequence>MKKADLNAEISNQGAIRQEKMQLIEDTLLENVSGARGAFGELPICMCWQFCELDPPKDLTENR</sequence>
<dbReference type="Proteomes" id="UP000709336">
    <property type="component" value="Unassembled WGS sequence"/>
</dbReference>
<reference evidence="1 2" key="1">
    <citation type="submission" date="2020-03" db="EMBL/GenBank/DDBJ databases">
        <title>Alteromonas ponticola sp. nov., isolated from seawater.</title>
        <authorList>
            <person name="Yoon J.-H."/>
            <person name="Kim Y.-O."/>
        </authorList>
    </citation>
    <scope>NUCLEOTIDE SEQUENCE [LARGE SCALE GENOMIC DNA]</scope>
    <source>
        <strain evidence="1 2">MYP5</strain>
    </source>
</reference>
<evidence type="ECO:0000313" key="1">
    <source>
        <dbReference type="EMBL" id="NMH59121.1"/>
    </source>
</evidence>
<accession>A0ABX1R0Z1</accession>
<evidence type="ECO:0000313" key="2">
    <source>
        <dbReference type="Proteomes" id="UP000709336"/>
    </source>
</evidence>
<gene>
    <name evidence="1" type="ORF">HCJ96_03680</name>
</gene>
<organism evidence="1 2">
    <name type="scientific">Alteromonas ponticola</name>
    <dbReference type="NCBI Taxonomy" id="2720613"/>
    <lineage>
        <taxon>Bacteria</taxon>
        <taxon>Pseudomonadati</taxon>
        <taxon>Pseudomonadota</taxon>
        <taxon>Gammaproteobacteria</taxon>
        <taxon>Alteromonadales</taxon>
        <taxon>Alteromonadaceae</taxon>
        <taxon>Alteromonas/Salinimonas group</taxon>
        <taxon>Alteromonas</taxon>
    </lineage>
</organism>
<proteinExistence type="predicted"/>
<keyword evidence="2" id="KW-1185">Reference proteome</keyword>
<comment type="caution">
    <text evidence="1">The sequence shown here is derived from an EMBL/GenBank/DDBJ whole genome shotgun (WGS) entry which is preliminary data.</text>
</comment>